<proteinExistence type="inferred from homology"/>
<keyword evidence="11" id="KW-0472">Membrane</keyword>
<evidence type="ECO:0000256" key="6">
    <source>
        <dbReference type="ARBA" id="ARBA00022692"/>
    </source>
</evidence>
<comment type="subcellular location">
    <subcellularLocation>
        <location evidence="2">Cell membrane</location>
        <topology evidence="2">Multi-pass membrane protein</topology>
    </subcellularLocation>
</comment>
<sequence>MHLKNRPDRFGAIAISLHWLMAILIIGLLALGLYMTRLPVSLEKLRFYGWHKEFGLLVIGLVVLRFLWRMLNVQPKLELPRLEEFAARAVHWLLYILMVAMPLSGWMMSSAAGVPVSFFGLFVLPNPVMANEMLRVRLQFVHLCIGYSLIALISLHILAALKHHFINRDRILRRMLPW</sequence>
<evidence type="ECO:0000256" key="2">
    <source>
        <dbReference type="ARBA" id="ARBA00004651"/>
    </source>
</evidence>
<evidence type="ECO:0000256" key="3">
    <source>
        <dbReference type="ARBA" id="ARBA00022448"/>
    </source>
</evidence>
<dbReference type="PANTHER" id="PTHR30529:SF1">
    <property type="entry name" value="CYTOCHROME B561 HOMOLOG 2"/>
    <property type="match status" value="1"/>
</dbReference>
<gene>
    <name evidence="13" type="primary">cybA</name>
    <name evidence="13" type="ORF">Lgee_0428</name>
</gene>
<dbReference type="RefSeq" id="WP_028387483.1">
    <property type="nucleotide sequence ID" value="NZ_CAAAHN010000004.1"/>
</dbReference>
<evidence type="ECO:0000256" key="7">
    <source>
        <dbReference type="ARBA" id="ARBA00022723"/>
    </source>
</evidence>
<dbReference type="SUPFAM" id="SSF81342">
    <property type="entry name" value="Transmembrane di-heme cytochromes"/>
    <property type="match status" value="1"/>
</dbReference>
<keyword evidence="9" id="KW-1133">Transmembrane helix</keyword>
<dbReference type="GO" id="GO:0020037">
    <property type="term" value="F:heme binding"/>
    <property type="evidence" value="ECO:0007669"/>
    <property type="project" value="TreeGrafter"/>
</dbReference>
<evidence type="ECO:0000256" key="5">
    <source>
        <dbReference type="ARBA" id="ARBA00022617"/>
    </source>
</evidence>
<evidence type="ECO:0000256" key="12">
    <source>
        <dbReference type="ARBA" id="ARBA00037975"/>
    </source>
</evidence>
<keyword evidence="4" id="KW-1003">Cell membrane</keyword>
<keyword evidence="3" id="KW-0813">Transport</keyword>
<dbReference type="AlphaFoldDB" id="A0A0W0U7P8"/>
<comment type="cofactor">
    <cofactor evidence="1">
        <name>heme b</name>
        <dbReference type="ChEBI" id="CHEBI:60344"/>
    </cofactor>
</comment>
<evidence type="ECO:0000256" key="8">
    <source>
        <dbReference type="ARBA" id="ARBA00022982"/>
    </source>
</evidence>
<protein>
    <submittedName>
        <fullName evidence="13">Cytochrome b561 transmembrane protein</fullName>
    </submittedName>
</protein>
<dbReference type="GO" id="GO:0022904">
    <property type="term" value="P:respiratory electron transport chain"/>
    <property type="evidence" value="ECO:0007669"/>
    <property type="project" value="InterPro"/>
</dbReference>
<evidence type="ECO:0000256" key="9">
    <source>
        <dbReference type="ARBA" id="ARBA00022989"/>
    </source>
</evidence>
<dbReference type="STRING" id="45065.Lgee_0428"/>
<evidence type="ECO:0000256" key="11">
    <source>
        <dbReference type="ARBA" id="ARBA00023136"/>
    </source>
</evidence>
<dbReference type="InterPro" id="IPR011577">
    <property type="entry name" value="Cyt_b561_bac/Ni-Hgenase"/>
</dbReference>
<dbReference type="Proteomes" id="UP000054785">
    <property type="component" value="Unassembled WGS sequence"/>
</dbReference>
<dbReference type="GO" id="GO:0046872">
    <property type="term" value="F:metal ion binding"/>
    <property type="evidence" value="ECO:0007669"/>
    <property type="project" value="UniProtKB-KW"/>
</dbReference>
<dbReference type="InterPro" id="IPR052168">
    <property type="entry name" value="Cytochrome_b561_oxidase"/>
</dbReference>
<evidence type="ECO:0000256" key="10">
    <source>
        <dbReference type="ARBA" id="ARBA00023004"/>
    </source>
</evidence>
<accession>A0A0W0U7P8</accession>
<dbReference type="InterPro" id="IPR016174">
    <property type="entry name" value="Di-haem_cyt_TM"/>
</dbReference>
<dbReference type="Gene3D" id="1.20.950.20">
    <property type="entry name" value="Transmembrane di-heme cytochromes, Chain C"/>
    <property type="match status" value="1"/>
</dbReference>
<keyword evidence="8" id="KW-0249">Electron transport</keyword>
<dbReference type="Pfam" id="PF01292">
    <property type="entry name" value="Ni_hydr_CYTB"/>
    <property type="match status" value="1"/>
</dbReference>
<organism evidence="13 14">
    <name type="scientific">Legionella geestiana</name>
    <dbReference type="NCBI Taxonomy" id="45065"/>
    <lineage>
        <taxon>Bacteria</taxon>
        <taxon>Pseudomonadati</taxon>
        <taxon>Pseudomonadota</taxon>
        <taxon>Gammaproteobacteria</taxon>
        <taxon>Legionellales</taxon>
        <taxon>Legionellaceae</taxon>
        <taxon>Legionella</taxon>
    </lineage>
</organism>
<dbReference type="PANTHER" id="PTHR30529">
    <property type="entry name" value="CYTOCHROME B561"/>
    <property type="match status" value="1"/>
</dbReference>
<reference evidence="13 14" key="1">
    <citation type="submission" date="2015-11" db="EMBL/GenBank/DDBJ databases">
        <title>Genomic analysis of 38 Legionella species identifies large and diverse effector repertoires.</title>
        <authorList>
            <person name="Burstein D."/>
            <person name="Amaro F."/>
            <person name="Zusman T."/>
            <person name="Lifshitz Z."/>
            <person name="Cohen O."/>
            <person name="Gilbert J.A."/>
            <person name="Pupko T."/>
            <person name="Shuman H.A."/>
            <person name="Segal G."/>
        </authorList>
    </citation>
    <scope>NUCLEOTIDE SEQUENCE [LARGE SCALE GENOMIC DNA]</scope>
    <source>
        <strain evidence="13 14">ATCC 49504</strain>
    </source>
</reference>
<comment type="caution">
    <text evidence="13">The sequence shown here is derived from an EMBL/GenBank/DDBJ whole genome shotgun (WGS) entry which is preliminary data.</text>
</comment>
<comment type="similarity">
    <text evidence="12">Belongs to the cytochrome b561 family.</text>
</comment>
<dbReference type="GO" id="GO:0009055">
    <property type="term" value="F:electron transfer activity"/>
    <property type="evidence" value="ECO:0007669"/>
    <property type="project" value="InterPro"/>
</dbReference>
<evidence type="ECO:0000256" key="1">
    <source>
        <dbReference type="ARBA" id="ARBA00001970"/>
    </source>
</evidence>
<evidence type="ECO:0000256" key="4">
    <source>
        <dbReference type="ARBA" id="ARBA00022475"/>
    </source>
</evidence>
<dbReference type="PATRIC" id="fig|45065.4.peg.455"/>
<name>A0A0W0U7P8_9GAMM</name>
<dbReference type="GO" id="GO:0005886">
    <property type="term" value="C:plasma membrane"/>
    <property type="evidence" value="ECO:0007669"/>
    <property type="project" value="UniProtKB-SubCell"/>
</dbReference>
<keyword evidence="6 13" id="KW-0812">Transmembrane</keyword>
<keyword evidence="5" id="KW-0349">Heme</keyword>
<keyword evidence="10" id="KW-0408">Iron</keyword>
<dbReference type="EMBL" id="LNYC01000009">
    <property type="protein sequence ID" value="KTD03771.1"/>
    <property type="molecule type" value="Genomic_DNA"/>
</dbReference>
<keyword evidence="7" id="KW-0479">Metal-binding</keyword>
<evidence type="ECO:0000313" key="14">
    <source>
        <dbReference type="Proteomes" id="UP000054785"/>
    </source>
</evidence>
<dbReference type="OrthoDB" id="8589936at2"/>
<keyword evidence="14" id="KW-1185">Reference proteome</keyword>
<evidence type="ECO:0000313" key="13">
    <source>
        <dbReference type="EMBL" id="KTD03771.1"/>
    </source>
</evidence>